<dbReference type="InterPro" id="IPR050572">
    <property type="entry name" value="Fe-S_Ferredoxin"/>
</dbReference>
<organism evidence="6">
    <name type="scientific">marine metagenome</name>
    <dbReference type="NCBI Taxonomy" id="408172"/>
    <lineage>
        <taxon>unclassified sequences</taxon>
        <taxon>metagenomes</taxon>
        <taxon>ecological metagenomes</taxon>
    </lineage>
</organism>
<evidence type="ECO:0000259" key="5">
    <source>
        <dbReference type="PROSITE" id="PS51379"/>
    </source>
</evidence>
<reference evidence="6" key="1">
    <citation type="submission" date="2018-05" db="EMBL/GenBank/DDBJ databases">
        <authorList>
            <person name="Lanie J.A."/>
            <person name="Ng W.-L."/>
            <person name="Kazmierczak K.M."/>
            <person name="Andrzejewski T.M."/>
            <person name="Davidsen T.M."/>
            <person name="Wayne K.J."/>
            <person name="Tettelin H."/>
            <person name="Glass J.I."/>
            <person name="Rusch D."/>
            <person name="Podicherti R."/>
            <person name="Tsui H.-C.T."/>
            <person name="Winkler M.E."/>
        </authorList>
    </citation>
    <scope>NUCLEOTIDE SEQUENCE</scope>
</reference>
<proteinExistence type="predicted"/>
<accession>A0A381ZBW4</accession>
<keyword evidence="4" id="KW-0411">Iron-sulfur</keyword>
<dbReference type="GO" id="GO:0051539">
    <property type="term" value="F:4 iron, 4 sulfur cluster binding"/>
    <property type="evidence" value="ECO:0007669"/>
    <property type="project" value="UniProtKB-KW"/>
</dbReference>
<dbReference type="InterPro" id="IPR017896">
    <property type="entry name" value="4Fe4S_Fe-S-bd"/>
</dbReference>
<dbReference type="Gene3D" id="3.30.70.20">
    <property type="match status" value="1"/>
</dbReference>
<dbReference type="PROSITE" id="PS51379">
    <property type="entry name" value="4FE4S_FER_2"/>
    <property type="match status" value="2"/>
</dbReference>
<keyword evidence="2" id="KW-0479">Metal-binding</keyword>
<feature type="domain" description="4Fe-4S ferredoxin-type" evidence="5">
    <location>
        <begin position="115"/>
        <end position="144"/>
    </location>
</feature>
<dbReference type="PANTHER" id="PTHR43687:SF1">
    <property type="entry name" value="FERREDOXIN III"/>
    <property type="match status" value="1"/>
</dbReference>
<protein>
    <recommendedName>
        <fullName evidence="5">4Fe-4S ferredoxin-type domain-containing protein</fullName>
    </recommendedName>
</protein>
<evidence type="ECO:0000256" key="1">
    <source>
        <dbReference type="ARBA" id="ARBA00022485"/>
    </source>
</evidence>
<keyword evidence="3" id="KW-0408">Iron</keyword>
<evidence type="ECO:0000256" key="4">
    <source>
        <dbReference type="ARBA" id="ARBA00023014"/>
    </source>
</evidence>
<sequence>MAIAEETTLRIILYEGDGAETLAAEERGSTLVALLEKGYTVTCAGDRAVSPADESSLLVLGRFSNGQVPEAEDVNGQVSIRFRDINGHNPEEITQLVEEERENSQAAKHGDWKPWFPVIDYDRCTNCMQCLSFCLFDVYGVDDEQEIQVQNNDNCKTNCPACSRVCPEAAIMFPKYKSGPINGDVVSDGDLNREKMKIDISALLGGDVYQMLRDRSQRSRSRFSKERDSDKALGERTKCLTKLAAEADIDIPLEVLQSLPSVDEIAKKSAEANAKAQAALNAQQN</sequence>
<dbReference type="PANTHER" id="PTHR43687">
    <property type="entry name" value="ADENYLYLSULFATE REDUCTASE, BETA SUBUNIT"/>
    <property type="match status" value="1"/>
</dbReference>
<dbReference type="EMBL" id="UINC01020596">
    <property type="protein sequence ID" value="SVA86342.1"/>
    <property type="molecule type" value="Genomic_DNA"/>
</dbReference>
<feature type="domain" description="4Fe-4S ferredoxin-type" evidence="5">
    <location>
        <begin position="145"/>
        <end position="176"/>
    </location>
</feature>
<name>A0A381ZBW4_9ZZZZ</name>
<evidence type="ECO:0000313" key="6">
    <source>
        <dbReference type="EMBL" id="SVA86342.1"/>
    </source>
</evidence>
<gene>
    <name evidence="6" type="ORF">METZ01_LOCUS139196</name>
</gene>
<dbReference type="SUPFAM" id="SSF54862">
    <property type="entry name" value="4Fe-4S ferredoxins"/>
    <property type="match status" value="1"/>
</dbReference>
<evidence type="ECO:0000256" key="3">
    <source>
        <dbReference type="ARBA" id="ARBA00023004"/>
    </source>
</evidence>
<dbReference type="AlphaFoldDB" id="A0A381ZBW4"/>
<dbReference type="GO" id="GO:0046872">
    <property type="term" value="F:metal ion binding"/>
    <property type="evidence" value="ECO:0007669"/>
    <property type="project" value="UniProtKB-KW"/>
</dbReference>
<evidence type="ECO:0000256" key="2">
    <source>
        <dbReference type="ARBA" id="ARBA00022723"/>
    </source>
</evidence>
<keyword evidence="1" id="KW-0004">4Fe-4S</keyword>